<protein>
    <submittedName>
        <fullName evidence="2">Esterase</fullName>
    </submittedName>
</protein>
<dbReference type="Proteomes" id="UP000606730">
    <property type="component" value="Unassembled WGS sequence"/>
</dbReference>
<dbReference type="InterPro" id="IPR000073">
    <property type="entry name" value="AB_hydrolase_1"/>
</dbReference>
<sequence>MAERIVLVHGAWGSSLSWGPLTRALRRAGYDVTALDMPGHGDDPTPPEEVTLDDYIDRVVEELESGPPALLVGHSMGGMAVSGAAERAAPHVRKLAYISAFLPRHGDSLLDLMRMFPNNMTDVLLPGPVDGTTLLDPMPAMALLAHDASETMQAQIAAYLQVQPNSPQTDVISLGKAFESVPKAYVTCLQDRTIPTELQTWMQDAHGVTERYEMDCGHLPMMTQPNQLIEILKGL</sequence>
<reference evidence="2" key="1">
    <citation type="journal article" date="2014" name="Int. J. Syst. Evol. Microbiol.">
        <title>Complete genome sequence of Corynebacterium casei LMG S-19264T (=DSM 44701T), isolated from a smear-ripened cheese.</title>
        <authorList>
            <consortium name="US DOE Joint Genome Institute (JGI-PGF)"/>
            <person name="Walter F."/>
            <person name="Albersmeier A."/>
            <person name="Kalinowski J."/>
            <person name="Ruckert C."/>
        </authorList>
    </citation>
    <scope>NUCLEOTIDE SEQUENCE</scope>
    <source>
        <strain evidence="2">CGMCC 1.16012</strain>
    </source>
</reference>
<dbReference type="RefSeq" id="WP_158221882.1">
    <property type="nucleotide sequence ID" value="NZ_BMKN01000003.1"/>
</dbReference>
<dbReference type="PANTHER" id="PTHR37017">
    <property type="entry name" value="AB HYDROLASE-1 DOMAIN-CONTAINING PROTEIN-RELATED"/>
    <property type="match status" value="1"/>
</dbReference>
<evidence type="ECO:0000313" key="2">
    <source>
        <dbReference type="EMBL" id="GGE60928.1"/>
    </source>
</evidence>
<organism evidence="2 3">
    <name type="scientific">Actibacterium pelagium</name>
    <dbReference type="NCBI Taxonomy" id="2029103"/>
    <lineage>
        <taxon>Bacteria</taxon>
        <taxon>Pseudomonadati</taxon>
        <taxon>Pseudomonadota</taxon>
        <taxon>Alphaproteobacteria</taxon>
        <taxon>Rhodobacterales</taxon>
        <taxon>Roseobacteraceae</taxon>
        <taxon>Actibacterium</taxon>
    </lineage>
</organism>
<feature type="domain" description="AB hydrolase-1" evidence="1">
    <location>
        <begin position="5"/>
        <end position="229"/>
    </location>
</feature>
<accession>A0A917EMN0</accession>
<dbReference type="InterPro" id="IPR029058">
    <property type="entry name" value="AB_hydrolase_fold"/>
</dbReference>
<dbReference type="PANTHER" id="PTHR37017:SF11">
    <property type="entry name" value="ESTERASE_LIPASE_THIOESTERASE DOMAIN-CONTAINING PROTEIN"/>
    <property type="match status" value="1"/>
</dbReference>
<keyword evidence="3" id="KW-1185">Reference proteome</keyword>
<dbReference type="Pfam" id="PF12697">
    <property type="entry name" value="Abhydrolase_6"/>
    <property type="match status" value="1"/>
</dbReference>
<dbReference type="OrthoDB" id="9814966at2"/>
<comment type="caution">
    <text evidence="2">The sequence shown here is derived from an EMBL/GenBank/DDBJ whole genome shotgun (WGS) entry which is preliminary data.</text>
</comment>
<dbReference type="EMBL" id="BMKN01000003">
    <property type="protein sequence ID" value="GGE60928.1"/>
    <property type="molecule type" value="Genomic_DNA"/>
</dbReference>
<dbReference type="Gene3D" id="3.40.50.1820">
    <property type="entry name" value="alpha/beta hydrolase"/>
    <property type="match status" value="1"/>
</dbReference>
<proteinExistence type="predicted"/>
<evidence type="ECO:0000313" key="3">
    <source>
        <dbReference type="Proteomes" id="UP000606730"/>
    </source>
</evidence>
<evidence type="ECO:0000259" key="1">
    <source>
        <dbReference type="Pfam" id="PF12697"/>
    </source>
</evidence>
<gene>
    <name evidence="2" type="primary">estC</name>
    <name evidence="2" type="ORF">GCM10011517_30560</name>
</gene>
<reference evidence="2" key="2">
    <citation type="submission" date="2020-09" db="EMBL/GenBank/DDBJ databases">
        <authorList>
            <person name="Sun Q."/>
            <person name="Zhou Y."/>
        </authorList>
    </citation>
    <scope>NUCLEOTIDE SEQUENCE</scope>
    <source>
        <strain evidence="2">CGMCC 1.16012</strain>
    </source>
</reference>
<dbReference type="SUPFAM" id="SSF53474">
    <property type="entry name" value="alpha/beta-Hydrolases"/>
    <property type="match status" value="1"/>
</dbReference>
<name>A0A917EMN0_9RHOB</name>
<dbReference type="AlphaFoldDB" id="A0A917EMN0"/>
<dbReference type="InterPro" id="IPR052897">
    <property type="entry name" value="Sec-Metab_Biosynth_Hydrolase"/>
</dbReference>